<sequence length="454" mass="50540">MSSNLHLQVSLRRASAAGDLSEVVRLVESESAEINGRGKTGWSALHKAAEHGQAKVIRYLCRKGADVNCTGGLFDGTPLHHAVYWGQVRAVQQLLKAGADPNIQNANGDTSLAIATDKNLETVVMLIKNNTIATLPSKKEDIPEFFPQKIKEEQILTENKNADTQIEENSKSTIVENGKKSSIPEKDPVSEENLIEKETQLEQKIERKRPSMQIVRKYSNEIDDLKVESIVKPIPIPRSSCPTILPSQLDIREKTEAKQRSFSILEQSPFIKSKIEGLKNQERVRKKGSHETALEKNHVSNLIVQFSKKKAPYTPSQRKAHELRESSEITSNSDASEVSSKIPDSEIPAKEAMSDPKEEDGEMTMISPTEEALEDLLSIIPQLHKGSGDLRNLKFSEDFRPKWDYVAEIFVDLLDLHEDEAISSIIDSINSLRVGDNIGLLLQDITSVVARIQG</sequence>
<dbReference type="Pfam" id="PF12796">
    <property type="entry name" value="Ank_2"/>
    <property type="match status" value="1"/>
</dbReference>
<evidence type="ECO:0000313" key="5">
    <source>
        <dbReference type="EMBL" id="CBY30398.1"/>
    </source>
</evidence>
<feature type="compositionally biased region" description="Basic and acidic residues" evidence="4">
    <location>
        <begin position="343"/>
        <end position="356"/>
    </location>
</feature>
<organism evidence="5">
    <name type="scientific">Oikopleura dioica</name>
    <name type="common">Tunicate</name>
    <dbReference type="NCBI Taxonomy" id="34765"/>
    <lineage>
        <taxon>Eukaryota</taxon>
        <taxon>Metazoa</taxon>
        <taxon>Chordata</taxon>
        <taxon>Tunicata</taxon>
        <taxon>Appendicularia</taxon>
        <taxon>Copelata</taxon>
        <taxon>Oikopleuridae</taxon>
        <taxon>Oikopleura</taxon>
    </lineage>
</organism>
<keyword evidence="1" id="KW-0677">Repeat</keyword>
<dbReference type="PANTHER" id="PTHR24171">
    <property type="entry name" value="ANKYRIN REPEAT DOMAIN-CONTAINING PROTEIN 39-RELATED"/>
    <property type="match status" value="1"/>
</dbReference>
<evidence type="ECO:0000256" key="1">
    <source>
        <dbReference type="ARBA" id="ARBA00022737"/>
    </source>
</evidence>
<dbReference type="InterPro" id="IPR002110">
    <property type="entry name" value="Ankyrin_rpt"/>
</dbReference>
<dbReference type="SMART" id="SM00248">
    <property type="entry name" value="ANK"/>
    <property type="match status" value="3"/>
</dbReference>
<dbReference type="PROSITE" id="PS50297">
    <property type="entry name" value="ANK_REP_REGION"/>
    <property type="match status" value="2"/>
</dbReference>
<dbReference type="InterPro" id="IPR036770">
    <property type="entry name" value="Ankyrin_rpt-contain_sf"/>
</dbReference>
<keyword evidence="2 3" id="KW-0040">ANK repeat</keyword>
<dbReference type="PROSITE" id="PS50088">
    <property type="entry name" value="ANK_REPEAT"/>
    <property type="match status" value="2"/>
</dbReference>
<proteinExistence type="predicted"/>
<dbReference type="Proteomes" id="UP000011014">
    <property type="component" value="Unassembled WGS sequence"/>
</dbReference>
<reference evidence="5" key="1">
    <citation type="journal article" date="2010" name="Science">
        <title>Plasticity of animal genome architecture unmasked by rapid evolution of a pelagic tunicate.</title>
        <authorList>
            <person name="Denoeud F."/>
            <person name="Henriet S."/>
            <person name="Mungpakdee S."/>
            <person name="Aury J.M."/>
            <person name="Da Silva C."/>
            <person name="Brinkmann H."/>
            <person name="Mikhaleva J."/>
            <person name="Olsen L.C."/>
            <person name="Jubin C."/>
            <person name="Canestro C."/>
            <person name="Bouquet J.M."/>
            <person name="Danks G."/>
            <person name="Poulain J."/>
            <person name="Campsteijn C."/>
            <person name="Adamski M."/>
            <person name="Cross I."/>
            <person name="Yadetie F."/>
            <person name="Muffato M."/>
            <person name="Louis A."/>
            <person name="Butcher S."/>
            <person name="Tsagkogeorga G."/>
            <person name="Konrad A."/>
            <person name="Singh S."/>
            <person name="Jensen M.F."/>
            <person name="Cong E.H."/>
            <person name="Eikeseth-Otteraa H."/>
            <person name="Noel B."/>
            <person name="Anthouard V."/>
            <person name="Porcel B.M."/>
            <person name="Kachouri-Lafond R."/>
            <person name="Nishino A."/>
            <person name="Ugolini M."/>
            <person name="Chourrout P."/>
            <person name="Nishida H."/>
            <person name="Aasland R."/>
            <person name="Huzurbazar S."/>
            <person name="Westhof E."/>
            <person name="Delsuc F."/>
            <person name="Lehrach H."/>
            <person name="Reinhardt R."/>
            <person name="Weissenbach J."/>
            <person name="Roy S.W."/>
            <person name="Artiguenave F."/>
            <person name="Postlethwait J.H."/>
            <person name="Manak J.R."/>
            <person name="Thompson E.M."/>
            <person name="Jaillon O."/>
            <person name="Du Pasquier L."/>
            <person name="Boudinot P."/>
            <person name="Liberles D.A."/>
            <person name="Volff J.N."/>
            <person name="Philippe H."/>
            <person name="Lenhard B."/>
            <person name="Roest Crollius H."/>
            <person name="Wincker P."/>
            <person name="Chourrout D."/>
        </authorList>
    </citation>
    <scope>NUCLEOTIDE SEQUENCE [LARGE SCALE GENOMIC DNA]</scope>
</reference>
<accession>E4Y400</accession>
<protein>
    <submittedName>
        <fullName evidence="5">Uncharacterized protein</fullName>
    </submittedName>
</protein>
<name>E4Y400_OIKDI</name>
<dbReference type="Gene3D" id="1.25.40.20">
    <property type="entry name" value="Ankyrin repeat-containing domain"/>
    <property type="match status" value="1"/>
</dbReference>
<feature type="repeat" description="ANK" evidence="3">
    <location>
        <begin position="74"/>
        <end position="106"/>
    </location>
</feature>
<dbReference type="AlphaFoldDB" id="E4Y400"/>
<dbReference type="EMBL" id="FN654275">
    <property type="protein sequence ID" value="CBY30398.1"/>
    <property type="molecule type" value="Genomic_DNA"/>
</dbReference>
<feature type="compositionally biased region" description="Polar residues" evidence="4">
    <location>
        <begin position="328"/>
        <end position="339"/>
    </location>
</feature>
<feature type="region of interest" description="Disordered" evidence="4">
    <location>
        <begin position="310"/>
        <end position="361"/>
    </location>
</feature>
<evidence type="ECO:0000256" key="3">
    <source>
        <dbReference type="PROSITE-ProRule" id="PRU00023"/>
    </source>
</evidence>
<dbReference type="SUPFAM" id="SSF48403">
    <property type="entry name" value="Ankyrin repeat"/>
    <property type="match status" value="1"/>
</dbReference>
<evidence type="ECO:0000256" key="4">
    <source>
        <dbReference type="SAM" id="MobiDB-lite"/>
    </source>
</evidence>
<gene>
    <name evidence="5" type="ORF">GSOID_T00018264001</name>
</gene>
<dbReference type="PRINTS" id="PR01415">
    <property type="entry name" value="ANKYRIN"/>
</dbReference>
<evidence type="ECO:0000256" key="2">
    <source>
        <dbReference type="ARBA" id="ARBA00023043"/>
    </source>
</evidence>
<feature type="repeat" description="ANK" evidence="3">
    <location>
        <begin position="40"/>
        <end position="72"/>
    </location>
</feature>